<dbReference type="Proteomes" id="UP000198860">
    <property type="component" value="Unassembled WGS sequence"/>
</dbReference>
<gene>
    <name evidence="1" type="ORF">SAMN05421677_102219</name>
</gene>
<dbReference type="EMBL" id="FNIZ01000002">
    <property type="protein sequence ID" value="SDO01856.1"/>
    <property type="molecule type" value="Genomic_DNA"/>
</dbReference>
<dbReference type="InterPro" id="IPR011009">
    <property type="entry name" value="Kinase-like_dom_sf"/>
</dbReference>
<name>A0A1H0G4Q8_HALAD</name>
<dbReference type="OrthoDB" id="2590808at2"/>
<dbReference type="AlphaFoldDB" id="A0A1H0G4Q8"/>
<organism evidence="1 2">
    <name type="scientific">Halobacillus aidingensis</name>
    <dbReference type="NCBI Taxonomy" id="240303"/>
    <lineage>
        <taxon>Bacteria</taxon>
        <taxon>Bacillati</taxon>
        <taxon>Bacillota</taxon>
        <taxon>Bacilli</taxon>
        <taxon>Bacillales</taxon>
        <taxon>Bacillaceae</taxon>
        <taxon>Halobacillus</taxon>
    </lineage>
</organism>
<evidence type="ECO:0008006" key="3">
    <source>
        <dbReference type="Google" id="ProtNLM"/>
    </source>
</evidence>
<accession>A0A1H0G4Q8</accession>
<proteinExistence type="predicted"/>
<evidence type="ECO:0000313" key="1">
    <source>
        <dbReference type="EMBL" id="SDO01856.1"/>
    </source>
</evidence>
<dbReference type="RefSeq" id="WP_089650989.1">
    <property type="nucleotide sequence ID" value="NZ_FNIZ01000002.1"/>
</dbReference>
<protein>
    <recommendedName>
        <fullName evidence="3">Phosphotransferase enzyme family protein</fullName>
    </recommendedName>
</protein>
<sequence>MGFLTKQSVTELEQINRALENEGLNLLSGESDIKRLGEGSWHYAYLIESEQLVLRIPKKVAYDEAVAFNRDQLKAEYGSTEAFYKIANEAQNGMCPEQFHYFIDEDLTYTIESYVGKTLGLEGQTQQQSKQYGRDIGEFFRALEEIDPPYEGIGYLEVGENGELKGGLDMELRACIVEERGEYEEEFHALLSYAHGFNKERVSVIGNELIPNRSIDREKQIFTNQDTSPENLIFTKDGVKMIDPVPLLYTGTSLAANHVFNYHTFFHTVHDTRRYGKGNYRRHVPLLRAHADGFVEGYTQDSKQKRMDLHIEVFLKLVTMAHTHLELLKEETLTKEQIIRFGTKDQIEKRLHIYLTELESF</sequence>
<reference evidence="2" key="1">
    <citation type="submission" date="2016-10" db="EMBL/GenBank/DDBJ databases">
        <authorList>
            <person name="Varghese N."/>
            <person name="Submissions S."/>
        </authorList>
    </citation>
    <scope>NUCLEOTIDE SEQUENCE [LARGE SCALE GENOMIC DNA]</scope>
    <source>
        <strain evidence="2">CGMCC 1.3703</strain>
    </source>
</reference>
<dbReference type="SUPFAM" id="SSF56112">
    <property type="entry name" value="Protein kinase-like (PK-like)"/>
    <property type="match status" value="1"/>
</dbReference>
<keyword evidence="2" id="KW-1185">Reference proteome</keyword>
<dbReference type="STRING" id="240303.SAMN05421677_102219"/>
<evidence type="ECO:0000313" key="2">
    <source>
        <dbReference type="Proteomes" id="UP000198860"/>
    </source>
</evidence>